<dbReference type="AlphaFoldDB" id="A0A0N4T6U4"/>
<reference evidence="4" key="1">
    <citation type="submission" date="2017-02" db="UniProtKB">
        <authorList>
            <consortium name="WormBaseParasite"/>
        </authorList>
    </citation>
    <scope>IDENTIFICATION</scope>
</reference>
<evidence type="ECO:0000256" key="1">
    <source>
        <dbReference type="SAM" id="MobiDB-lite"/>
    </source>
</evidence>
<name>A0A0N4T6U4_BRUPA</name>
<feature type="compositionally biased region" description="Basic and acidic residues" evidence="1">
    <location>
        <begin position="215"/>
        <end position="225"/>
    </location>
</feature>
<sequence length="237" mass="26629">MNLFKYCFKFKLFSFIFDQFRHSSVISVRFKYTLPLFVVPPLSCSLQYIIPDSTAALISNLINSDAKNDLRITEYNSVYAKLIDVVTETSKMLENDSNWFINTHWRVARSVAIDKQNQISISHSTDKLIEESENNDERKISILTQSKIFSELPDDGNGSVAVASSEILPESENLADVIQIQITATTDNNVNEAHNITDQFDQSNNFPITDGSNLSKKEISSDGHDSGFISGKDITNT</sequence>
<dbReference type="WBParaSite" id="BPAG_0000393101-mRNA-1">
    <property type="protein sequence ID" value="BPAG_0000393101-mRNA-1"/>
    <property type="gene ID" value="BPAG_0000393101"/>
</dbReference>
<dbReference type="Proteomes" id="UP000278627">
    <property type="component" value="Unassembled WGS sequence"/>
</dbReference>
<dbReference type="STRING" id="6280.A0A0N4T6U4"/>
<evidence type="ECO:0000313" key="2">
    <source>
        <dbReference type="EMBL" id="VDN85081.1"/>
    </source>
</evidence>
<keyword evidence="3" id="KW-1185">Reference proteome</keyword>
<proteinExistence type="predicted"/>
<evidence type="ECO:0000313" key="4">
    <source>
        <dbReference type="WBParaSite" id="BPAG_0000393101-mRNA-1"/>
    </source>
</evidence>
<evidence type="ECO:0000313" key="3">
    <source>
        <dbReference type="Proteomes" id="UP000278627"/>
    </source>
</evidence>
<organism evidence="4">
    <name type="scientific">Brugia pahangi</name>
    <name type="common">Filarial nematode worm</name>
    <dbReference type="NCBI Taxonomy" id="6280"/>
    <lineage>
        <taxon>Eukaryota</taxon>
        <taxon>Metazoa</taxon>
        <taxon>Ecdysozoa</taxon>
        <taxon>Nematoda</taxon>
        <taxon>Chromadorea</taxon>
        <taxon>Rhabditida</taxon>
        <taxon>Spirurina</taxon>
        <taxon>Spiruromorpha</taxon>
        <taxon>Filarioidea</taxon>
        <taxon>Onchocercidae</taxon>
        <taxon>Brugia</taxon>
    </lineage>
</organism>
<protein>
    <submittedName>
        <fullName evidence="4">PAP_fibrillin domain-containing protein</fullName>
    </submittedName>
</protein>
<feature type="compositionally biased region" description="Polar residues" evidence="1">
    <location>
        <begin position="197"/>
        <end position="214"/>
    </location>
</feature>
<feature type="region of interest" description="Disordered" evidence="1">
    <location>
        <begin position="197"/>
        <end position="237"/>
    </location>
</feature>
<accession>A0A0N4T6U4</accession>
<dbReference type="EMBL" id="UZAD01001464">
    <property type="protein sequence ID" value="VDN85081.1"/>
    <property type="molecule type" value="Genomic_DNA"/>
</dbReference>
<reference evidence="2 3" key="2">
    <citation type="submission" date="2018-11" db="EMBL/GenBank/DDBJ databases">
        <authorList>
            <consortium name="Pathogen Informatics"/>
        </authorList>
    </citation>
    <scope>NUCLEOTIDE SEQUENCE [LARGE SCALE GENOMIC DNA]</scope>
</reference>
<gene>
    <name evidence="2" type="ORF">BPAG_LOCUS3895</name>
</gene>